<feature type="region of interest" description="Disordered" evidence="4">
    <location>
        <begin position="308"/>
        <end position="339"/>
    </location>
</feature>
<feature type="domain" description="Histidine kinase/HSP90-like ATPase" evidence="6">
    <location>
        <begin position="976"/>
        <end position="1073"/>
    </location>
</feature>
<dbReference type="Pfam" id="PF07495">
    <property type="entry name" value="Y_Y_Y"/>
    <property type="match status" value="1"/>
</dbReference>
<dbReference type="Gene3D" id="2.60.40.10">
    <property type="entry name" value="Immunoglobulins"/>
    <property type="match status" value="1"/>
</dbReference>
<dbReference type="Pfam" id="PF07730">
    <property type="entry name" value="HisKA_3"/>
    <property type="match status" value="1"/>
</dbReference>
<evidence type="ECO:0000256" key="3">
    <source>
        <dbReference type="ARBA" id="ARBA00023012"/>
    </source>
</evidence>
<evidence type="ECO:0000256" key="4">
    <source>
        <dbReference type="SAM" id="MobiDB-lite"/>
    </source>
</evidence>
<dbReference type="GO" id="GO:0000155">
    <property type="term" value="F:phosphorelay sensor kinase activity"/>
    <property type="evidence" value="ECO:0007669"/>
    <property type="project" value="InterPro"/>
</dbReference>
<keyword evidence="2" id="KW-0418">Kinase</keyword>
<evidence type="ECO:0000313" key="8">
    <source>
        <dbReference type="Proteomes" id="UP000060699"/>
    </source>
</evidence>
<feature type="transmembrane region" description="Helical" evidence="5">
    <location>
        <begin position="839"/>
        <end position="856"/>
    </location>
</feature>
<dbReference type="STRING" id="76731.RD2015_1990"/>
<dbReference type="PANTHER" id="PTHR24421:SF62">
    <property type="entry name" value="SENSORY TRANSDUCTION HISTIDINE KINASE"/>
    <property type="match status" value="1"/>
</dbReference>
<keyword evidence="3" id="KW-0902">Two-component regulatory system</keyword>
<feature type="compositionally biased region" description="Pro residues" evidence="4">
    <location>
        <begin position="321"/>
        <end position="338"/>
    </location>
</feature>
<dbReference type="PANTHER" id="PTHR24421">
    <property type="entry name" value="NITRATE/NITRITE SENSOR PROTEIN NARX-RELATED"/>
    <property type="match status" value="1"/>
</dbReference>
<dbReference type="KEGG" id="rdp:RD2015_1990"/>
<keyword evidence="5" id="KW-0472">Membrane</keyword>
<name>A0A0U3LJ72_9BURK</name>
<dbReference type="SMART" id="SM00387">
    <property type="entry name" value="HATPase_c"/>
    <property type="match status" value="1"/>
</dbReference>
<dbReference type="GO" id="GO:0046983">
    <property type="term" value="F:protein dimerization activity"/>
    <property type="evidence" value="ECO:0007669"/>
    <property type="project" value="InterPro"/>
</dbReference>
<keyword evidence="5" id="KW-0812">Transmembrane</keyword>
<gene>
    <name evidence="7" type="ORF">RD2015_1990</name>
</gene>
<dbReference type="InterPro" id="IPR011123">
    <property type="entry name" value="Y_Y_Y"/>
</dbReference>
<proteinExistence type="predicted"/>
<reference evidence="7 8" key="1">
    <citation type="submission" date="2015-12" db="EMBL/GenBank/DDBJ databases">
        <title>Complete genome of Roseateles depolymerans KCTC 42856.</title>
        <authorList>
            <person name="Kim K.M."/>
        </authorList>
    </citation>
    <scope>NUCLEOTIDE SEQUENCE [LARGE SCALE GENOMIC DNA]</scope>
    <source>
        <strain evidence="7 8">KCTC 42856</strain>
    </source>
</reference>
<dbReference type="Gene3D" id="3.30.565.10">
    <property type="entry name" value="Histidine kinase-like ATPase, C-terminal domain"/>
    <property type="match status" value="1"/>
</dbReference>
<keyword evidence="8" id="KW-1185">Reference proteome</keyword>
<dbReference type="AlphaFoldDB" id="A0A0U3LJ72"/>
<feature type="region of interest" description="Disordered" evidence="4">
    <location>
        <begin position="1"/>
        <end position="26"/>
    </location>
</feature>
<dbReference type="InterPro" id="IPR011712">
    <property type="entry name" value="Sig_transdc_His_kin_sub3_dim/P"/>
</dbReference>
<dbReference type="Gene3D" id="2.130.10.10">
    <property type="entry name" value="YVTN repeat-like/Quinoprotein amine dehydrogenase"/>
    <property type="match status" value="3"/>
</dbReference>
<feature type="transmembrane region" description="Helical" evidence="5">
    <location>
        <begin position="66"/>
        <end position="84"/>
    </location>
</feature>
<sequence>MTMKAGQCQRTAGPVPMPKTGKRHAAHASQAGAARVAYWPSALPSMRFRFLLPDPWPRALLRTGRVALGAVLLASALAAIAVPAGTADAARPLAGASPMPAAAGIRDYAFTPLAVNDGAPADIWTLEQGPNGLLWLGTGMGLFRFDGLRFAPYPVREGQRLPSTNINALKLMPDGDIWLGFYGGGAARLHDGHVQAFSVRDGLPNGRILHFAQTGDGALWAAAGTGLARFLDGHWRTVGADWGFQDPAVDYVYVDRRGVLWVCTSRRLLFLLPGERRFRDPGVPLARSAVVAEDLDGRLWLSEGLQGTRPLPDLTEAPPSTDAPPAPAPAPAPTPKAPPAFATAKQMLFARDGSVWLTVAGSGVWRLPAAAAIPTGRAVTPQDRPQRFEREQGLSSPVVVPVIEDREGTVWVGSNNGLASFQRTRLQDLPDLAGASLSGFVMVPHGDGMLVANAQTAVEVDPPTPPREWPGPVPTRDALRAADGAVWWMTQGRLLRRDAHATRELPMPEAMRQGAVLAAWPDGGSGIWISVEDQGLYLARPDGVRLDPRLRELKAPQAMTVGPDGALWMAHEDEVLRWSDDTLTRWTQQDGLAIGRATAISMTDRRLVVAGENGVAFFDGRRFTTLTQSMDAVYGHVTGIVESLSGDVWLNGGRGVVQVRAEDLRAFAERPNTPLNYRLFDRRDGLPGIALQASMVPTALRDHRGRLWFATNRGVAWLDPASVPRNNQPPLTEIHALRSGEQLFRPDPGLVLPAGTRHVTLSYTAITLAAADRARFRYRLEGVDPDWHEAGNVREATYANLGPGSYRFQVISANGDGVWDTRGATLEFQIEPTWTQTRSFVWGLVALVLLLAWAAYRMRTRAIARQVRWRMEERLRERERIARELHDTLLQGVQGLVLQFNGVVRRVKEPELNDRLERALGNAERLLLAARDRVSDLRSHAGPLSEDLAAAAAAHSDGRVAVQIDVQGVERALRPTVQDELLMIAREALSNALRHAGASQLGLWLHFEPRRMTLRIVDDGRGVPPEFIGPDGRPGHHGIKGMFERARRLHGSLRLRNRPEGGTEVEVRVLGSEAYAPAARAQRRRRLRAVVSRWARPLRALLRRRLQR</sequence>
<dbReference type="SUPFAM" id="SSF63829">
    <property type="entry name" value="Calcium-dependent phosphotriesterase"/>
    <property type="match status" value="2"/>
</dbReference>
<evidence type="ECO:0000256" key="2">
    <source>
        <dbReference type="ARBA" id="ARBA00022777"/>
    </source>
</evidence>
<keyword evidence="1" id="KW-0808">Transferase</keyword>
<dbReference type="SUPFAM" id="SSF55874">
    <property type="entry name" value="ATPase domain of HSP90 chaperone/DNA topoisomerase II/histidine kinase"/>
    <property type="match status" value="1"/>
</dbReference>
<dbReference type="GO" id="GO:0016020">
    <property type="term" value="C:membrane"/>
    <property type="evidence" value="ECO:0007669"/>
    <property type="project" value="InterPro"/>
</dbReference>
<dbReference type="Pfam" id="PF02518">
    <property type="entry name" value="HATPase_c"/>
    <property type="match status" value="1"/>
</dbReference>
<dbReference type="PATRIC" id="fig|76731.3.peg.2040"/>
<keyword evidence="5" id="KW-1133">Transmembrane helix</keyword>
<dbReference type="InterPro" id="IPR015943">
    <property type="entry name" value="WD40/YVTN_repeat-like_dom_sf"/>
</dbReference>
<dbReference type="InterPro" id="IPR036890">
    <property type="entry name" value="HATPase_C_sf"/>
</dbReference>
<evidence type="ECO:0000256" key="1">
    <source>
        <dbReference type="ARBA" id="ARBA00022679"/>
    </source>
</evidence>
<evidence type="ECO:0000259" key="6">
    <source>
        <dbReference type="SMART" id="SM00387"/>
    </source>
</evidence>
<accession>A0A0U3LJ72</accession>
<evidence type="ECO:0000313" key="7">
    <source>
        <dbReference type="EMBL" id="ALV06466.1"/>
    </source>
</evidence>
<dbReference type="CDD" id="cd16917">
    <property type="entry name" value="HATPase_UhpB-NarQ-NarX-like"/>
    <property type="match status" value="1"/>
</dbReference>
<organism evidence="7 8">
    <name type="scientific">Roseateles depolymerans</name>
    <dbReference type="NCBI Taxonomy" id="76731"/>
    <lineage>
        <taxon>Bacteria</taxon>
        <taxon>Pseudomonadati</taxon>
        <taxon>Pseudomonadota</taxon>
        <taxon>Betaproteobacteria</taxon>
        <taxon>Burkholderiales</taxon>
        <taxon>Sphaerotilaceae</taxon>
        <taxon>Roseateles</taxon>
    </lineage>
</organism>
<dbReference type="InterPro" id="IPR003594">
    <property type="entry name" value="HATPase_dom"/>
</dbReference>
<protein>
    <submittedName>
        <fullName evidence="7">Two-component system sensor protein</fullName>
    </submittedName>
</protein>
<dbReference type="InterPro" id="IPR013783">
    <property type="entry name" value="Ig-like_fold"/>
</dbReference>
<evidence type="ECO:0000256" key="5">
    <source>
        <dbReference type="SAM" id="Phobius"/>
    </source>
</evidence>
<dbReference type="Proteomes" id="UP000060699">
    <property type="component" value="Chromosome"/>
</dbReference>
<dbReference type="Gene3D" id="1.20.5.1930">
    <property type="match status" value="1"/>
</dbReference>
<dbReference type="EMBL" id="CP013729">
    <property type="protein sequence ID" value="ALV06466.1"/>
    <property type="molecule type" value="Genomic_DNA"/>
</dbReference>
<dbReference type="InterPro" id="IPR050482">
    <property type="entry name" value="Sensor_HK_TwoCompSys"/>
</dbReference>